<proteinExistence type="predicted"/>
<keyword evidence="2" id="KW-1185">Reference proteome</keyword>
<name>A0AAV6UV87_9ARAC</name>
<dbReference type="AlphaFoldDB" id="A0AAV6UV87"/>
<organism evidence="1 2">
    <name type="scientific">Oedothorax gibbosus</name>
    <dbReference type="NCBI Taxonomy" id="931172"/>
    <lineage>
        <taxon>Eukaryota</taxon>
        <taxon>Metazoa</taxon>
        <taxon>Ecdysozoa</taxon>
        <taxon>Arthropoda</taxon>
        <taxon>Chelicerata</taxon>
        <taxon>Arachnida</taxon>
        <taxon>Araneae</taxon>
        <taxon>Araneomorphae</taxon>
        <taxon>Entelegynae</taxon>
        <taxon>Araneoidea</taxon>
        <taxon>Linyphiidae</taxon>
        <taxon>Erigoninae</taxon>
        <taxon>Oedothorax</taxon>
    </lineage>
</organism>
<comment type="caution">
    <text evidence="1">The sequence shown here is derived from an EMBL/GenBank/DDBJ whole genome shotgun (WGS) entry which is preliminary data.</text>
</comment>
<dbReference type="Proteomes" id="UP000827092">
    <property type="component" value="Unassembled WGS sequence"/>
</dbReference>
<evidence type="ECO:0000313" key="2">
    <source>
        <dbReference type="Proteomes" id="UP000827092"/>
    </source>
</evidence>
<sequence length="87" mass="10129">MSVRSGLRSDVECQTCILRWENVESGWAGSFRGIPGTANVIFRTEVNLIRNFETLFPTDRWLSKFKTRKLFLLTEEWSFSKVPLKTV</sequence>
<protein>
    <submittedName>
        <fullName evidence="1">Uncharacterized protein</fullName>
    </submittedName>
</protein>
<dbReference type="EMBL" id="JAFNEN010000261">
    <property type="protein sequence ID" value="KAG8187758.1"/>
    <property type="molecule type" value="Genomic_DNA"/>
</dbReference>
<evidence type="ECO:0000313" key="1">
    <source>
        <dbReference type="EMBL" id="KAG8187758.1"/>
    </source>
</evidence>
<accession>A0AAV6UV87</accession>
<gene>
    <name evidence="1" type="ORF">JTE90_015627</name>
</gene>
<reference evidence="1 2" key="1">
    <citation type="journal article" date="2022" name="Nat. Ecol. Evol.">
        <title>A masculinizing supergene underlies an exaggerated male reproductive morph in a spider.</title>
        <authorList>
            <person name="Hendrickx F."/>
            <person name="De Corte Z."/>
            <person name="Sonet G."/>
            <person name="Van Belleghem S.M."/>
            <person name="Kostlbacher S."/>
            <person name="Vangestel C."/>
        </authorList>
    </citation>
    <scope>NUCLEOTIDE SEQUENCE [LARGE SCALE GENOMIC DNA]</scope>
    <source>
        <strain evidence="1">W744_W776</strain>
    </source>
</reference>